<feature type="domain" description="Acyl-CoA thioesterase-like C-terminal" evidence="1">
    <location>
        <begin position="126"/>
        <end position="263"/>
    </location>
</feature>
<organism evidence="2 3">
    <name type="scientific">Edaphosphingomonas haloaromaticamans</name>
    <dbReference type="NCBI Taxonomy" id="653954"/>
    <lineage>
        <taxon>Bacteria</taxon>
        <taxon>Pseudomonadati</taxon>
        <taxon>Pseudomonadota</taxon>
        <taxon>Alphaproteobacteria</taxon>
        <taxon>Sphingomonadales</taxon>
        <taxon>Rhizorhabdaceae</taxon>
        <taxon>Edaphosphingomonas</taxon>
    </lineage>
</organism>
<dbReference type="Pfam" id="PF20789">
    <property type="entry name" value="4HBT_3C"/>
    <property type="match status" value="1"/>
</dbReference>
<name>A0A1S1HIA3_9SPHN</name>
<dbReference type="RefSeq" id="WP_070934403.1">
    <property type="nucleotide sequence ID" value="NZ_MIPT01000001.1"/>
</dbReference>
<gene>
    <name evidence="2" type="ORF">BHE75_03161</name>
</gene>
<dbReference type="Gene3D" id="2.40.160.210">
    <property type="entry name" value="Acyl-CoA thioesterase, double hotdog domain"/>
    <property type="match status" value="1"/>
</dbReference>
<protein>
    <recommendedName>
        <fullName evidence="1">Acyl-CoA thioesterase-like C-terminal domain-containing protein</fullName>
    </recommendedName>
</protein>
<evidence type="ECO:0000313" key="3">
    <source>
        <dbReference type="Proteomes" id="UP000179467"/>
    </source>
</evidence>
<keyword evidence="3" id="KW-1185">Reference proteome</keyword>
<evidence type="ECO:0000259" key="1">
    <source>
        <dbReference type="Pfam" id="PF20789"/>
    </source>
</evidence>
<sequence>MAGFFTLVPGDGPRRWRLAIDPWLTVGPPETSFMFGGVGLGATVEAAERTTGRAVVWASAQYLAYAPRDTEVEFHVVPMVEGHYTSQAQVMAEGRDGQVLRAGLSLGARPDAPRVQFVKPARVPRPEDCPRMPLRWGYAPDDMYSRLDVRIAKGWDAAVEEAGHLVFWIRPAGAAADAAIDRPMLAIMADFVPASIGNALSDGTADFGANSLDNGIRFLQIVPTGWVQCEIRVHGAADGFGHGEMLLFAEDGTLMATASQSVILRGLMHPRDPRGR</sequence>
<dbReference type="SUPFAM" id="SSF54637">
    <property type="entry name" value="Thioesterase/thiol ester dehydrase-isomerase"/>
    <property type="match status" value="2"/>
</dbReference>
<dbReference type="InterPro" id="IPR049450">
    <property type="entry name" value="ACOT8-like_C"/>
</dbReference>
<accession>A0A1S1HIA3</accession>
<reference evidence="2 3" key="1">
    <citation type="submission" date="2016-09" db="EMBL/GenBank/DDBJ databases">
        <title>Metabolic pathway, cell adaptation mechanisms and a novel monoxygenase revealed through proteogenomic-transcription analysis of a Sphingomonas haloaromaticamans strain degrading the fungicide ortho-phenylphenol.</title>
        <authorList>
            <person name="Perruchon C."/>
            <person name="Papadopoulou E.S."/>
            <person name="Rousidou C."/>
            <person name="Vasileiadis S."/>
            <person name="Tanou G."/>
            <person name="Amoutzias G."/>
            <person name="Molassiotis A."/>
            <person name="Karpouzas D.G."/>
        </authorList>
    </citation>
    <scope>NUCLEOTIDE SEQUENCE [LARGE SCALE GENOMIC DNA]</scope>
    <source>
        <strain evidence="2 3">P3</strain>
    </source>
</reference>
<dbReference type="OrthoDB" id="3214314at2"/>
<dbReference type="InterPro" id="IPR042171">
    <property type="entry name" value="Acyl-CoA_hotdog"/>
</dbReference>
<dbReference type="AlphaFoldDB" id="A0A1S1HIA3"/>
<evidence type="ECO:0000313" key="2">
    <source>
        <dbReference type="EMBL" id="OHT21156.1"/>
    </source>
</evidence>
<comment type="caution">
    <text evidence="2">The sequence shown here is derived from an EMBL/GenBank/DDBJ whole genome shotgun (WGS) entry which is preliminary data.</text>
</comment>
<proteinExistence type="predicted"/>
<dbReference type="EMBL" id="MIPT01000001">
    <property type="protein sequence ID" value="OHT21156.1"/>
    <property type="molecule type" value="Genomic_DNA"/>
</dbReference>
<dbReference type="Proteomes" id="UP000179467">
    <property type="component" value="Unassembled WGS sequence"/>
</dbReference>
<dbReference type="InterPro" id="IPR029069">
    <property type="entry name" value="HotDog_dom_sf"/>
</dbReference>